<evidence type="ECO:0000313" key="1">
    <source>
        <dbReference type="EMBL" id="JAD57282.1"/>
    </source>
</evidence>
<sequence length="13" mass="1509">MSSFIRISNNNLL</sequence>
<proteinExistence type="predicted"/>
<organism evidence="1">
    <name type="scientific">Arundo donax</name>
    <name type="common">Giant reed</name>
    <name type="synonym">Donax arundinaceus</name>
    <dbReference type="NCBI Taxonomy" id="35708"/>
    <lineage>
        <taxon>Eukaryota</taxon>
        <taxon>Viridiplantae</taxon>
        <taxon>Streptophyta</taxon>
        <taxon>Embryophyta</taxon>
        <taxon>Tracheophyta</taxon>
        <taxon>Spermatophyta</taxon>
        <taxon>Magnoliopsida</taxon>
        <taxon>Liliopsida</taxon>
        <taxon>Poales</taxon>
        <taxon>Poaceae</taxon>
        <taxon>PACMAD clade</taxon>
        <taxon>Arundinoideae</taxon>
        <taxon>Arundineae</taxon>
        <taxon>Arundo</taxon>
    </lineage>
</organism>
<name>A0A0A9BD96_ARUDO</name>
<reference evidence="1" key="1">
    <citation type="submission" date="2014-09" db="EMBL/GenBank/DDBJ databases">
        <authorList>
            <person name="Magalhaes I.L.F."/>
            <person name="Oliveira U."/>
            <person name="Santos F.R."/>
            <person name="Vidigal T.H.D.A."/>
            <person name="Brescovit A.D."/>
            <person name="Santos A.J."/>
        </authorList>
    </citation>
    <scope>NUCLEOTIDE SEQUENCE</scope>
    <source>
        <tissue evidence="1">Shoot tissue taken approximately 20 cm above the soil surface</tissue>
    </source>
</reference>
<dbReference type="EMBL" id="GBRH01240613">
    <property type="protein sequence ID" value="JAD57282.1"/>
    <property type="molecule type" value="Transcribed_RNA"/>
</dbReference>
<protein>
    <submittedName>
        <fullName evidence="1">Uncharacterized protein</fullName>
    </submittedName>
</protein>
<accession>A0A0A9BD96</accession>
<reference evidence="1" key="2">
    <citation type="journal article" date="2015" name="Data Brief">
        <title>Shoot transcriptome of the giant reed, Arundo donax.</title>
        <authorList>
            <person name="Barrero R.A."/>
            <person name="Guerrero F.D."/>
            <person name="Moolhuijzen P."/>
            <person name="Goolsby J.A."/>
            <person name="Tidwell J."/>
            <person name="Bellgard S.E."/>
            <person name="Bellgard M.I."/>
        </authorList>
    </citation>
    <scope>NUCLEOTIDE SEQUENCE</scope>
    <source>
        <tissue evidence="1">Shoot tissue taken approximately 20 cm above the soil surface</tissue>
    </source>
</reference>